<dbReference type="PANTHER" id="PTHR37013:SF4">
    <property type="entry name" value="INTEGRAL MEMBRANE PROTEIN"/>
    <property type="match status" value="1"/>
</dbReference>
<dbReference type="InterPro" id="IPR056120">
    <property type="entry name" value="DUF7703"/>
</dbReference>
<evidence type="ECO:0000256" key="1">
    <source>
        <dbReference type="SAM" id="MobiDB-lite"/>
    </source>
</evidence>
<dbReference type="PANTHER" id="PTHR37013">
    <property type="entry name" value="INTEGRAL MEMBRANE PROTEIN (AFU_ORTHOLOGUE AFUA_1G05950)-RELATED"/>
    <property type="match status" value="1"/>
</dbReference>
<evidence type="ECO:0000259" key="3">
    <source>
        <dbReference type="Pfam" id="PF24802"/>
    </source>
</evidence>
<feature type="transmembrane region" description="Helical" evidence="2">
    <location>
        <begin position="17"/>
        <end position="39"/>
    </location>
</feature>
<gene>
    <name evidence="4" type="ORF">MPH_09076</name>
</gene>
<dbReference type="VEuPathDB" id="FungiDB:MPH_09076"/>
<protein>
    <recommendedName>
        <fullName evidence="3">DUF7703 domain-containing protein</fullName>
    </recommendedName>
</protein>
<feature type="transmembrane region" description="Helical" evidence="2">
    <location>
        <begin position="51"/>
        <end position="71"/>
    </location>
</feature>
<evidence type="ECO:0000256" key="2">
    <source>
        <dbReference type="SAM" id="Phobius"/>
    </source>
</evidence>
<feature type="region of interest" description="Disordered" evidence="1">
    <location>
        <begin position="365"/>
        <end position="390"/>
    </location>
</feature>
<feature type="transmembrane region" description="Helical" evidence="2">
    <location>
        <begin position="120"/>
        <end position="141"/>
    </location>
</feature>
<feature type="domain" description="DUF7703" evidence="3">
    <location>
        <begin position="20"/>
        <end position="274"/>
    </location>
</feature>
<keyword evidence="2" id="KW-0472">Membrane</keyword>
<dbReference type="Pfam" id="PF24802">
    <property type="entry name" value="DUF7703"/>
    <property type="match status" value="1"/>
</dbReference>
<dbReference type="AlphaFoldDB" id="K2RLR5"/>
<name>K2RLR5_MACPH</name>
<accession>K2RLR5</accession>
<sequence length="404" mass="44262">MADRGEYWRMSQERPPYGLSLVMLGFLSIAFFNGIEVLVKVYFTFRRHRGLYFWSIVTATIGIYLYVIGFGTKFFIKRPGSGWVGLAFVIAGWIPMISCQSLALYSRLHLVMRRKRRLRYVFYMILGNAAVFHTPIAVLIFLAETSPARAAVYTAYEKAELTAFSVQECIISGLYIWETWKILKPPKAASSPSASPAAHAPDAASSSLASARHMHSIRCHVIYVNLIVVALDATLLAAQFSNHYRVQTTYKAFVYSVKLKLEFAILNRLIAATKSRRGGKGAIGAGSDPPSAEVFDGTSCSTRLGSLQPTGMSTTAGASMQATAAVSCSAHHPKVVEEDEEAALSVVVEENTVMKTTEVRIESHGRDEEIGRQDHVRASQGSFAESSLGSSRASSEVRFATAGF</sequence>
<reference evidence="4 5" key="1">
    <citation type="journal article" date="2012" name="BMC Genomics">
        <title>Tools to kill: Genome of one of the most destructive plant pathogenic fungi Macrophomina phaseolina.</title>
        <authorList>
            <person name="Islam M.S."/>
            <person name="Haque M.S."/>
            <person name="Islam M.M."/>
            <person name="Emdad E.M."/>
            <person name="Halim A."/>
            <person name="Hossen Q.M.M."/>
            <person name="Hossain M.Z."/>
            <person name="Ahmed B."/>
            <person name="Rahim S."/>
            <person name="Rahman M.S."/>
            <person name="Alam M.M."/>
            <person name="Hou S."/>
            <person name="Wan X."/>
            <person name="Saito J.A."/>
            <person name="Alam M."/>
        </authorList>
    </citation>
    <scope>NUCLEOTIDE SEQUENCE [LARGE SCALE GENOMIC DNA]</scope>
    <source>
        <strain evidence="4 5">MS6</strain>
    </source>
</reference>
<dbReference type="Proteomes" id="UP000007129">
    <property type="component" value="Unassembled WGS sequence"/>
</dbReference>
<dbReference type="HOGENOM" id="CLU_045148_2_1_1"/>
<keyword evidence="2" id="KW-1133">Transmembrane helix</keyword>
<proteinExistence type="predicted"/>
<dbReference type="OrthoDB" id="3930924at2759"/>
<comment type="caution">
    <text evidence="4">The sequence shown here is derived from an EMBL/GenBank/DDBJ whole genome shotgun (WGS) entry which is preliminary data.</text>
</comment>
<evidence type="ECO:0000313" key="5">
    <source>
        <dbReference type="Proteomes" id="UP000007129"/>
    </source>
</evidence>
<evidence type="ECO:0000313" key="4">
    <source>
        <dbReference type="EMBL" id="EKG13767.1"/>
    </source>
</evidence>
<organism evidence="4 5">
    <name type="scientific">Macrophomina phaseolina (strain MS6)</name>
    <name type="common">Charcoal rot fungus</name>
    <dbReference type="NCBI Taxonomy" id="1126212"/>
    <lineage>
        <taxon>Eukaryota</taxon>
        <taxon>Fungi</taxon>
        <taxon>Dikarya</taxon>
        <taxon>Ascomycota</taxon>
        <taxon>Pezizomycotina</taxon>
        <taxon>Dothideomycetes</taxon>
        <taxon>Dothideomycetes incertae sedis</taxon>
        <taxon>Botryosphaeriales</taxon>
        <taxon>Botryosphaeriaceae</taxon>
        <taxon>Macrophomina</taxon>
    </lineage>
</organism>
<keyword evidence="2" id="KW-0812">Transmembrane</keyword>
<feature type="region of interest" description="Disordered" evidence="1">
    <location>
        <begin position="278"/>
        <end position="299"/>
    </location>
</feature>
<dbReference type="EMBL" id="AHHD01000386">
    <property type="protein sequence ID" value="EKG13767.1"/>
    <property type="molecule type" value="Genomic_DNA"/>
</dbReference>
<dbReference type="STRING" id="1126212.K2RLR5"/>
<feature type="compositionally biased region" description="Basic and acidic residues" evidence="1">
    <location>
        <begin position="365"/>
        <end position="377"/>
    </location>
</feature>
<dbReference type="eggNOG" id="ENOG502SIDK">
    <property type="taxonomic scope" value="Eukaryota"/>
</dbReference>
<feature type="transmembrane region" description="Helical" evidence="2">
    <location>
        <begin position="83"/>
        <end position="108"/>
    </location>
</feature>
<feature type="compositionally biased region" description="Low complexity" evidence="1">
    <location>
        <begin position="379"/>
        <end position="390"/>
    </location>
</feature>
<dbReference type="InParanoid" id="K2RLR5"/>